<dbReference type="RefSeq" id="XP_009844228.1">
    <property type="nucleotide sequence ID" value="XM_009845926.1"/>
</dbReference>
<evidence type="ECO:0000256" key="1">
    <source>
        <dbReference type="SAM" id="Phobius"/>
    </source>
</evidence>
<accession>W4FHE4</accession>
<gene>
    <name evidence="2" type="ORF">H257_17224</name>
</gene>
<dbReference type="GeneID" id="20819220"/>
<proteinExistence type="predicted"/>
<keyword evidence="1" id="KW-1133">Transmembrane helix</keyword>
<dbReference type="OrthoDB" id="70437at2759"/>
<evidence type="ECO:0000313" key="2">
    <source>
        <dbReference type="EMBL" id="ETV66241.1"/>
    </source>
</evidence>
<sequence length="166" mass="19187">MDLFTADDAAARGRFSLRDRESLHGHTRATHYPRVHFMMSLCGAVMILYMCWRVLRVISKPFDSEVKAIVAAGGYHNEDEQSWSRWYMTWTMSLFPQWILDVIGGPSSIMMMALPTHHYARHHRHLHKARGLSLNSIPEDTEFSASDIPLVDSRHAPTYCPPWKDF</sequence>
<dbReference type="EMBL" id="KI913214">
    <property type="protein sequence ID" value="ETV66241.1"/>
    <property type="molecule type" value="Genomic_DNA"/>
</dbReference>
<keyword evidence="1" id="KW-0472">Membrane</keyword>
<dbReference type="AlphaFoldDB" id="W4FHE4"/>
<protein>
    <submittedName>
        <fullName evidence="2">Uncharacterized protein</fullName>
    </submittedName>
</protein>
<feature type="transmembrane region" description="Helical" evidence="1">
    <location>
        <begin position="35"/>
        <end position="55"/>
    </location>
</feature>
<organism evidence="2">
    <name type="scientific">Aphanomyces astaci</name>
    <name type="common">Crayfish plague agent</name>
    <dbReference type="NCBI Taxonomy" id="112090"/>
    <lineage>
        <taxon>Eukaryota</taxon>
        <taxon>Sar</taxon>
        <taxon>Stramenopiles</taxon>
        <taxon>Oomycota</taxon>
        <taxon>Saprolegniomycetes</taxon>
        <taxon>Saprolegniales</taxon>
        <taxon>Verrucalvaceae</taxon>
        <taxon>Aphanomyces</taxon>
    </lineage>
</organism>
<name>W4FHE4_APHAT</name>
<reference evidence="2" key="1">
    <citation type="submission" date="2013-12" db="EMBL/GenBank/DDBJ databases">
        <title>The Genome Sequence of Aphanomyces astaci APO3.</title>
        <authorList>
            <consortium name="The Broad Institute Genomics Platform"/>
            <person name="Russ C."/>
            <person name="Tyler B."/>
            <person name="van West P."/>
            <person name="Dieguez-Uribeondo J."/>
            <person name="Young S.K."/>
            <person name="Zeng Q."/>
            <person name="Gargeya S."/>
            <person name="Fitzgerald M."/>
            <person name="Abouelleil A."/>
            <person name="Alvarado L."/>
            <person name="Chapman S.B."/>
            <person name="Gainer-Dewar J."/>
            <person name="Goldberg J."/>
            <person name="Griggs A."/>
            <person name="Gujja S."/>
            <person name="Hansen M."/>
            <person name="Howarth C."/>
            <person name="Imamovic A."/>
            <person name="Ireland A."/>
            <person name="Larimer J."/>
            <person name="McCowan C."/>
            <person name="Murphy C."/>
            <person name="Pearson M."/>
            <person name="Poon T.W."/>
            <person name="Priest M."/>
            <person name="Roberts A."/>
            <person name="Saif S."/>
            <person name="Shea T."/>
            <person name="Sykes S."/>
            <person name="Wortman J."/>
            <person name="Nusbaum C."/>
            <person name="Birren B."/>
        </authorList>
    </citation>
    <scope>NUCLEOTIDE SEQUENCE [LARGE SCALE GENOMIC DNA]</scope>
    <source>
        <strain evidence="2">APO3</strain>
    </source>
</reference>
<keyword evidence="1" id="KW-0812">Transmembrane</keyword>
<dbReference type="VEuPathDB" id="FungiDB:H257_17224"/>